<keyword evidence="2" id="KW-1185">Reference proteome</keyword>
<accession>A0ACC0J507</accession>
<dbReference type="Proteomes" id="UP001060215">
    <property type="component" value="Chromosome 1"/>
</dbReference>
<comment type="caution">
    <text evidence="1">The sequence shown here is derived from an EMBL/GenBank/DDBJ whole genome shotgun (WGS) entry which is preliminary data.</text>
</comment>
<name>A0ACC0J507_9ERIC</name>
<evidence type="ECO:0000313" key="2">
    <source>
        <dbReference type="Proteomes" id="UP001060215"/>
    </source>
</evidence>
<reference evidence="1 2" key="1">
    <citation type="journal article" date="2022" name="Plant J.">
        <title>Chromosome-level genome of Camellia lanceoleosa provides a valuable resource for understanding genome evolution and self-incompatibility.</title>
        <authorList>
            <person name="Gong W."/>
            <person name="Xiao S."/>
            <person name="Wang L."/>
            <person name="Liao Z."/>
            <person name="Chang Y."/>
            <person name="Mo W."/>
            <person name="Hu G."/>
            <person name="Li W."/>
            <person name="Zhao G."/>
            <person name="Zhu H."/>
            <person name="Hu X."/>
            <person name="Ji K."/>
            <person name="Xiang X."/>
            <person name="Song Q."/>
            <person name="Yuan D."/>
            <person name="Jin S."/>
            <person name="Zhang L."/>
        </authorList>
    </citation>
    <scope>NUCLEOTIDE SEQUENCE [LARGE SCALE GENOMIC DNA]</scope>
    <source>
        <strain evidence="1">SQ_2022a</strain>
    </source>
</reference>
<evidence type="ECO:0000313" key="1">
    <source>
        <dbReference type="EMBL" id="KAI8032010.1"/>
    </source>
</evidence>
<gene>
    <name evidence="1" type="ORF">LOK49_LG01G01577</name>
</gene>
<proteinExistence type="predicted"/>
<dbReference type="EMBL" id="CM045758">
    <property type="protein sequence ID" value="KAI8032010.1"/>
    <property type="molecule type" value="Genomic_DNA"/>
</dbReference>
<protein>
    <submittedName>
        <fullName evidence="1">Condensin complex subunit 2</fullName>
    </submittedName>
</protein>
<organism evidence="1 2">
    <name type="scientific">Camellia lanceoleosa</name>
    <dbReference type="NCBI Taxonomy" id="1840588"/>
    <lineage>
        <taxon>Eukaryota</taxon>
        <taxon>Viridiplantae</taxon>
        <taxon>Streptophyta</taxon>
        <taxon>Embryophyta</taxon>
        <taxon>Tracheophyta</taxon>
        <taxon>Spermatophyta</taxon>
        <taxon>Magnoliopsida</taxon>
        <taxon>eudicotyledons</taxon>
        <taxon>Gunneridae</taxon>
        <taxon>Pentapetalae</taxon>
        <taxon>asterids</taxon>
        <taxon>Ericales</taxon>
        <taxon>Theaceae</taxon>
        <taxon>Camellia</taxon>
    </lineage>
</organism>
<sequence>MLSFADNVMEDANVSNGQEEGNSKKEQERKVSPLSTLESSFEALNVKKFDVAFAVDPLYHQTSAQFDEGGAKGLLLNNLGVYELDMYSSRNTESGEDRRVIAPQEACNQIAEVVQEALKKMEMVADEKMRMFKKAHRAIGG</sequence>